<dbReference type="Pfam" id="PF13424">
    <property type="entry name" value="TPR_12"/>
    <property type="match status" value="1"/>
</dbReference>
<dbReference type="InterPro" id="IPR011990">
    <property type="entry name" value="TPR-like_helical_dom_sf"/>
</dbReference>
<dbReference type="EMBL" id="JBHUEM010000052">
    <property type="protein sequence ID" value="MFD1739055.1"/>
    <property type="molecule type" value="Genomic_DNA"/>
</dbReference>
<evidence type="ECO:0000313" key="3">
    <source>
        <dbReference type="Proteomes" id="UP001597214"/>
    </source>
</evidence>
<protein>
    <submittedName>
        <fullName evidence="2">Helix-turn-helix domain-containing protein</fullName>
    </submittedName>
</protein>
<dbReference type="Gene3D" id="1.10.260.40">
    <property type="entry name" value="lambda repressor-like DNA-binding domains"/>
    <property type="match status" value="1"/>
</dbReference>
<keyword evidence="3" id="KW-1185">Reference proteome</keyword>
<dbReference type="Proteomes" id="UP001597214">
    <property type="component" value="Unassembled WGS sequence"/>
</dbReference>
<proteinExistence type="predicted"/>
<comment type="caution">
    <text evidence="2">The sequence shown here is derived from an EMBL/GenBank/DDBJ whole genome shotgun (WGS) entry which is preliminary data.</text>
</comment>
<gene>
    <name evidence="2" type="ORF">ACFSCX_21330</name>
</gene>
<dbReference type="SMART" id="SM00530">
    <property type="entry name" value="HTH_XRE"/>
    <property type="match status" value="1"/>
</dbReference>
<dbReference type="CDD" id="cd00093">
    <property type="entry name" value="HTH_XRE"/>
    <property type="match status" value="1"/>
</dbReference>
<feature type="domain" description="HTH cro/C1-type" evidence="1">
    <location>
        <begin position="7"/>
        <end position="59"/>
    </location>
</feature>
<dbReference type="SUPFAM" id="SSF48452">
    <property type="entry name" value="TPR-like"/>
    <property type="match status" value="2"/>
</dbReference>
<dbReference type="InterPro" id="IPR001387">
    <property type="entry name" value="Cro/C1-type_HTH"/>
</dbReference>
<evidence type="ECO:0000313" key="2">
    <source>
        <dbReference type="EMBL" id="MFD1739055.1"/>
    </source>
</evidence>
<dbReference type="Gene3D" id="1.25.40.10">
    <property type="entry name" value="Tetratricopeptide repeat domain"/>
    <property type="match status" value="1"/>
</dbReference>
<dbReference type="InterPro" id="IPR010982">
    <property type="entry name" value="Lambda_DNA-bd_dom_sf"/>
</dbReference>
<name>A0ABW4LV68_9BACI</name>
<organism evidence="2 3">
    <name type="scientific">Bacillus salitolerans</name>
    <dbReference type="NCBI Taxonomy" id="1437434"/>
    <lineage>
        <taxon>Bacteria</taxon>
        <taxon>Bacillati</taxon>
        <taxon>Bacillota</taxon>
        <taxon>Bacilli</taxon>
        <taxon>Bacillales</taxon>
        <taxon>Bacillaceae</taxon>
        <taxon>Bacillus</taxon>
    </lineage>
</organism>
<reference evidence="3" key="1">
    <citation type="journal article" date="2019" name="Int. J. Syst. Evol. Microbiol.">
        <title>The Global Catalogue of Microorganisms (GCM) 10K type strain sequencing project: providing services to taxonomists for standard genome sequencing and annotation.</title>
        <authorList>
            <consortium name="The Broad Institute Genomics Platform"/>
            <consortium name="The Broad Institute Genome Sequencing Center for Infectious Disease"/>
            <person name="Wu L."/>
            <person name="Ma J."/>
        </authorList>
    </citation>
    <scope>NUCLEOTIDE SEQUENCE [LARGE SCALE GENOMIC DNA]</scope>
    <source>
        <strain evidence="3">CCUG 49339</strain>
    </source>
</reference>
<evidence type="ECO:0000259" key="1">
    <source>
        <dbReference type="PROSITE" id="PS50943"/>
    </source>
</evidence>
<dbReference type="SUPFAM" id="SSF47413">
    <property type="entry name" value="lambda repressor-like DNA-binding domains"/>
    <property type="match status" value="1"/>
</dbReference>
<accession>A0ABW4LV68</accession>
<dbReference type="PROSITE" id="PS50943">
    <property type="entry name" value="HTH_CROC1"/>
    <property type="match status" value="1"/>
</dbReference>
<dbReference type="Pfam" id="PF01381">
    <property type="entry name" value="HTH_3"/>
    <property type="match status" value="1"/>
</dbReference>
<sequence>MKSGIIIRYNRVKQGLTQEELAKGICSVSHLSKIESGKYEANRDTIKLLFKRLSIITEIESKIYKEKSDFIRSFYYSVDFLDFFKVKEIMETILQNEEYYLQTDLHYLFLITKFRYYTYINNIYKAEILYNKLKKSLTKLSLQEEYLFIHSYSIYLIQTKNYNLAKENLYKLINGNHPFGSTGEVYYHYSLVCSHLDDRGVCILFAQKALEKYSSTNNFHRIMHSMLLMGISLLKLNNLTDAEEIFMKIREDATRLGEQSLLLACYHNLGIVKREQKKYVESINYFKLALKYSYSQEYYYNSLVELIYTLSSINQIDHAKEYIEQGLSLHKDIQFTHYIVMLKYFKVLSEGKLENLVHYLEEFAIPTLIDISYTKPLKEFSLILVDFYIEDIKKQNKYLLLALHHNDIEKIKEVFS</sequence>
<dbReference type="RefSeq" id="WP_377930279.1">
    <property type="nucleotide sequence ID" value="NZ_JBHUEM010000052.1"/>
</dbReference>